<proteinExistence type="predicted"/>
<reference evidence="3" key="1">
    <citation type="submission" date="2024-06" db="EMBL/GenBank/DDBJ databases">
        <authorList>
            <person name="Coelho C."/>
            <person name="Bento M."/>
            <person name="Garcia E."/>
            <person name="Camelo A."/>
            <person name="Brandao I."/>
            <person name="Espirito Santo C."/>
            <person name="Trovao J."/>
            <person name="Verissimo A."/>
            <person name="Costa J."/>
            <person name="Tiago I."/>
        </authorList>
    </citation>
    <scope>NUCLEOTIDE SEQUENCE</scope>
    <source>
        <strain evidence="3">KWT182</strain>
    </source>
</reference>
<organism evidence="3">
    <name type="scientific">Acerihabitans sp. KWT182</name>
    <dbReference type="NCBI Taxonomy" id="3157919"/>
    <lineage>
        <taxon>Bacteria</taxon>
        <taxon>Pseudomonadati</taxon>
        <taxon>Pseudomonadota</taxon>
        <taxon>Gammaproteobacteria</taxon>
        <taxon>Enterobacterales</taxon>
        <taxon>Pectobacteriaceae</taxon>
        <taxon>Acerihabitans</taxon>
    </lineage>
</organism>
<feature type="signal peptide" evidence="2">
    <location>
        <begin position="1"/>
        <end position="22"/>
    </location>
</feature>
<gene>
    <name evidence="3" type="ORF">ABK905_03100</name>
</gene>
<accession>A0AAU7QBG5</accession>
<feature type="compositionally biased region" description="Polar residues" evidence="1">
    <location>
        <begin position="63"/>
        <end position="82"/>
    </location>
</feature>
<evidence type="ECO:0008006" key="4">
    <source>
        <dbReference type="Google" id="ProtNLM"/>
    </source>
</evidence>
<sequence>MRNLAFIGLAMTLGALSFGAIASDQPGAPTAASLSVSAASNHSALSTPAGLNEKVAPDGTRSYPMTSVSGQRNMHSTSVVYE</sequence>
<dbReference type="EMBL" id="CP157947">
    <property type="protein sequence ID" value="XBS70273.1"/>
    <property type="molecule type" value="Genomic_DNA"/>
</dbReference>
<evidence type="ECO:0000313" key="3">
    <source>
        <dbReference type="EMBL" id="XBS70273.1"/>
    </source>
</evidence>
<evidence type="ECO:0000256" key="2">
    <source>
        <dbReference type="SAM" id="SignalP"/>
    </source>
</evidence>
<name>A0AAU7QBG5_9GAMM</name>
<feature type="region of interest" description="Disordered" evidence="1">
    <location>
        <begin position="42"/>
        <end position="82"/>
    </location>
</feature>
<protein>
    <recommendedName>
        <fullName evidence="4">Multiple antibiotic resistance protein MarB</fullName>
    </recommendedName>
</protein>
<feature type="chain" id="PRO_5043358289" description="Multiple antibiotic resistance protein MarB" evidence="2">
    <location>
        <begin position="23"/>
        <end position="82"/>
    </location>
</feature>
<dbReference type="SUPFAM" id="SSF159871">
    <property type="entry name" value="YdgH-like"/>
    <property type="match status" value="1"/>
</dbReference>
<keyword evidence="2" id="KW-0732">Signal</keyword>
<dbReference type="InterPro" id="IPR036275">
    <property type="entry name" value="YdgH-like_sf"/>
</dbReference>
<evidence type="ECO:0000256" key="1">
    <source>
        <dbReference type="SAM" id="MobiDB-lite"/>
    </source>
</evidence>
<dbReference type="AlphaFoldDB" id="A0AAU7QBG5"/>